<organism evidence="1 2">
    <name type="scientific">Pelagovum pacificum</name>
    <dbReference type="NCBI Taxonomy" id="2588711"/>
    <lineage>
        <taxon>Bacteria</taxon>
        <taxon>Pseudomonadati</taxon>
        <taxon>Pseudomonadota</taxon>
        <taxon>Alphaproteobacteria</taxon>
        <taxon>Rhodobacterales</taxon>
        <taxon>Paracoccaceae</taxon>
        <taxon>Pelagovum</taxon>
    </lineage>
</organism>
<keyword evidence="2" id="KW-1185">Reference proteome</keyword>
<dbReference type="SUPFAM" id="SSF53756">
    <property type="entry name" value="UDP-Glycosyltransferase/glycogen phosphorylase"/>
    <property type="match status" value="1"/>
</dbReference>
<evidence type="ECO:0000313" key="2">
    <source>
        <dbReference type="Proteomes" id="UP000314011"/>
    </source>
</evidence>
<comment type="caution">
    <text evidence="1">The sequence shown here is derived from an EMBL/GenBank/DDBJ whole genome shotgun (WGS) entry which is preliminary data.</text>
</comment>
<gene>
    <name evidence="1" type="ORF">FHY64_02885</name>
</gene>
<name>A0A5C5GE00_9RHOB</name>
<protein>
    <recommendedName>
        <fullName evidence="3">Capsular biosynthesis protein</fullName>
    </recommendedName>
</protein>
<proteinExistence type="predicted"/>
<dbReference type="Pfam" id="PF05159">
    <property type="entry name" value="Capsule_synth"/>
    <property type="match status" value="1"/>
</dbReference>
<dbReference type="RefSeq" id="WP_140192936.1">
    <property type="nucleotide sequence ID" value="NZ_CP065915.1"/>
</dbReference>
<dbReference type="AlphaFoldDB" id="A0A5C5GE00"/>
<dbReference type="OrthoDB" id="6713140at2"/>
<evidence type="ECO:0008006" key="3">
    <source>
        <dbReference type="Google" id="ProtNLM"/>
    </source>
</evidence>
<reference evidence="1 2" key="1">
    <citation type="submission" date="2019-06" db="EMBL/GenBank/DDBJ databases">
        <title>Genome of new Rhodobacteraceae sp. SM1903.</title>
        <authorList>
            <person name="Ren X."/>
        </authorList>
    </citation>
    <scope>NUCLEOTIDE SEQUENCE [LARGE SCALE GENOMIC DNA]</scope>
    <source>
        <strain evidence="1 2">SM1903</strain>
    </source>
</reference>
<dbReference type="InterPro" id="IPR007833">
    <property type="entry name" value="Capsule_polysaccharide_synth"/>
</dbReference>
<dbReference type="Proteomes" id="UP000314011">
    <property type="component" value="Unassembled WGS sequence"/>
</dbReference>
<dbReference type="GO" id="GO:0000271">
    <property type="term" value="P:polysaccharide biosynthetic process"/>
    <property type="evidence" value="ECO:0007669"/>
    <property type="project" value="InterPro"/>
</dbReference>
<dbReference type="EMBL" id="VFFF01000001">
    <property type="protein sequence ID" value="TNY32257.1"/>
    <property type="molecule type" value="Genomic_DNA"/>
</dbReference>
<evidence type="ECO:0000313" key="1">
    <source>
        <dbReference type="EMBL" id="TNY32257.1"/>
    </source>
</evidence>
<sequence length="355" mass="38848">MSGDRDVDVILEVPVTWLGNAADGDRHRQLSASILIALAHLGVTVRPVQLQFGADRAPRLARPDQLVISYHSLGAGDNVLRFKESYVPPYYTVDPLGYSGYSELGQSPETFVSEVERFDLIRAVEFVSDLRERMIEGNASKYRQDDVEEWLPEDYVFFPLQTVEDTVAELARFDQLDALHAVAAHAGQSGRWLLVKRHPQCSSPRVTAALEEIGALERVQVVTGSIHRLIAGADVVVGCNSGVLFEALIHGVPVVSFGRSDFAMATAEVETLADLLGAIEGRGRADAGFVQKFVAWYLLDYCVAAGDLDAVQRKIEGALATLDIKSDGGSAAQLRLFDRAASAERLRRGRALRRT</sequence>
<accession>A0A5C5GE00</accession>
<dbReference type="GO" id="GO:0015774">
    <property type="term" value="P:polysaccharide transport"/>
    <property type="evidence" value="ECO:0007669"/>
    <property type="project" value="InterPro"/>
</dbReference>